<dbReference type="Gene3D" id="3.40.50.12230">
    <property type="match status" value="1"/>
</dbReference>
<evidence type="ECO:0000256" key="4">
    <source>
        <dbReference type="ARBA" id="ARBA00022917"/>
    </source>
</evidence>
<evidence type="ECO:0000313" key="9">
    <source>
        <dbReference type="Proteomes" id="UP000068196"/>
    </source>
</evidence>
<comment type="similarity">
    <text evidence="1 5">Belongs to the Fmt family.</text>
</comment>
<feature type="domain" description="Formyl transferase C-terminal" evidence="7">
    <location>
        <begin position="206"/>
        <end position="302"/>
    </location>
</feature>
<dbReference type="EMBL" id="AP014945">
    <property type="protein sequence ID" value="BAU23943.1"/>
    <property type="molecule type" value="Genomic_DNA"/>
</dbReference>
<dbReference type="Pfam" id="PF00551">
    <property type="entry name" value="Formyl_trans_N"/>
    <property type="match status" value="1"/>
</dbReference>
<feature type="binding site" evidence="5">
    <location>
        <begin position="111"/>
        <end position="114"/>
    </location>
    <ligand>
        <name>(6S)-5,6,7,8-tetrahydrofolate</name>
        <dbReference type="ChEBI" id="CHEBI:57453"/>
    </ligand>
</feature>
<organism evidence="8 9">
    <name type="scientific">Caldimicrobium thiodismutans</name>
    <dbReference type="NCBI Taxonomy" id="1653476"/>
    <lineage>
        <taxon>Bacteria</taxon>
        <taxon>Pseudomonadati</taxon>
        <taxon>Thermodesulfobacteriota</taxon>
        <taxon>Thermodesulfobacteria</taxon>
        <taxon>Thermodesulfobacteriales</taxon>
        <taxon>Thermodesulfobacteriaceae</taxon>
        <taxon>Caldimicrobium</taxon>
    </lineage>
</organism>
<dbReference type="Pfam" id="PF02911">
    <property type="entry name" value="Formyl_trans_C"/>
    <property type="match status" value="1"/>
</dbReference>
<dbReference type="InterPro" id="IPR001555">
    <property type="entry name" value="GART_AS"/>
</dbReference>
<dbReference type="PROSITE" id="PS00373">
    <property type="entry name" value="GART"/>
    <property type="match status" value="1"/>
</dbReference>
<dbReference type="InterPro" id="IPR036477">
    <property type="entry name" value="Formyl_transf_N_sf"/>
</dbReference>
<gene>
    <name evidence="5" type="primary">fmt</name>
    <name evidence="8" type="ORF">THC_1579</name>
</gene>
<dbReference type="InterPro" id="IPR002376">
    <property type="entry name" value="Formyl_transf_N"/>
</dbReference>
<evidence type="ECO:0000313" key="8">
    <source>
        <dbReference type="EMBL" id="BAU23943.1"/>
    </source>
</evidence>
<dbReference type="AlphaFoldDB" id="A0A0U5AJ91"/>
<dbReference type="RefSeq" id="WP_068515787.1">
    <property type="nucleotide sequence ID" value="NZ_AP014945.1"/>
</dbReference>
<dbReference type="Proteomes" id="UP000068196">
    <property type="component" value="Chromosome"/>
</dbReference>
<proteinExistence type="inferred from homology"/>
<dbReference type="InterPro" id="IPR005794">
    <property type="entry name" value="Fmt"/>
</dbReference>
<dbReference type="OrthoDB" id="9802815at2"/>
<name>A0A0U5AJ91_9BACT</name>
<protein>
    <recommendedName>
        <fullName evidence="2 5">Methionyl-tRNA formyltransferase</fullName>
        <ecNumber evidence="2 5">2.1.2.9</ecNumber>
    </recommendedName>
</protein>
<comment type="catalytic activity">
    <reaction evidence="5">
        <text>L-methionyl-tRNA(fMet) + (6R)-10-formyltetrahydrofolate = N-formyl-L-methionyl-tRNA(fMet) + (6S)-5,6,7,8-tetrahydrofolate + H(+)</text>
        <dbReference type="Rhea" id="RHEA:24380"/>
        <dbReference type="Rhea" id="RHEA-COMP:9952"/>
        <dbReference type="Rhea" id="RHEA-COMP:9953"/>
        <dbReference type="ChEBI" id="CHEBI:15378"/>
        <dbReference type="ChEBI" id="CHEBI:57453"/>
        <dbReference type="ChEBI" id="CHEBI:78530"/>
        <dbReference type="ChEBI" id="CHEBI:78844"/>
        <dbReference type="ChEBI" id="CHEBI:195366"/>
        <dbReference type="EC" id="2.1.2.9"/>
    </reaction>
</comment>
<reference evidence="8 9" key="1">
    <citation type="journal article" date="2016" name="Int. J. Syst. Evol. Microbiol.">
        <title>Caldimicrobium thiodismutans sp. nov., a sulfur-disproportionating bacterium isolated from a hot spring, and emended description of the genus Caldimicrobium.</title>
        <authorList>
            <person name="Kojima H."/>
            <person name="Umezawa K."/>
            <person name="Fukui M."/>
        </authorList>
    </citation>
    <scope>NUCLEOTIDE SEQUENCE [LARGE SCALE GENOMIC DNA]</scope>
    <source>
        <strain evidence="8 9">TF1</strain>
    </source>
</reference>
<dbReference type="STRING" id="1653476.THC_1579"/>
<keyword evidence="3 5" id="KW-0808">Transferase</keyword>
<accession>A0A0U5AJ91</accession>
<dbReference type="InterPro" id="IPR044135">
    <property type="entry name" value="Met-tRNA-FMT_C"/>
</dbReference>
<dbReference type="PANTHER" id="PTHR11138">
    <property type="entry name" value="METHIONYL-TRNA FORMYLTRANSFERASE"/>
    <property type="match status" value="1"/>
</dbReference>
<dbReference type="SUPFAM" id="SSF53328">
    <property type="entry name" value="Formyltransferase"/>
    <property type="match status" value="1"/>
</dbReference>
<dbReference type="InterPro" id="IPR005793">
    <property type="entry name" value="Formyl_trans_C"/>
</dbReference>
<evidence type="ECO:0000256" key="3">
    <source>
        <dbReference type="ARBA" id="ARBA00022679"/>
    </source>
</evidence>
<evidence type="ECO:0000256" key="5">
    <source>
        <dbReference type="HAMAP-Rule" id="MF_00182"/>
    </source>
</evidence>
<evidence type="ECO:0000256" key="2">
    <source>
        <dbReference type="ARBA" id="ARBA00012261"/>
    </source>
</evidence>
<dbReference type="CDD" id="cd08704">
    <property type="entry name" value="Met_tRNA_FMT_C"/>
    <property type="match status" value="1"/>
</dbReference>
<sequence length="312" mass="34678">MKRYKCLFFGTPEFVLPVLEFLYTGEDLLGVVTQPDKPKGRGLEKAPSPVKKWALSHGLKVFEPVKLKDPEFLKAIQSLSPELIVVFAYGKILPREVLEIPPEGCWNIHLSLLPKYRGASPVQWAIFNGEKETGVTIMLMDEGMDTGPILLQKSLEISAEDTSLTLLKNLSALSVIALREALSLWKKGDLKPTPQPDEGISYAPLIKKEDGFFTFEEPAERILRKLKAFSPWPGLYTHYHGKILKVHSAKSYPLTEDKPSGKILKISPEGILVATSQGAILLEEVQLEGKKRISAYEFALGQRLKAGDSLAL</sequence>
<dbReference type="PATRIC" id="fig|1653476.3.peg.1642"/>
<dbReference type="CDD" id="cd08646">
    <property type="entry name" value="FMT_core_Met-tRNA-FMT_N"/>
    <property type="match status" value="1"/>
</dbReference>
<evidence type="ECO:0000259" key="7">
    <source>
        <dbReference type="Pfam" id="PF02911"/>
    </source>
</evidence>
<keyword evidence="9" id="KW-1185">Reference proteome</keyword>
<comment type="function">
    <text evidence="5">Attaches a formyl group to the free amino group of methionyl-tRNA(fMet). The formyl group appears to play a dual role in the initiator identity of N-formylmethionyl-tRNA by promoting its recognition by IF2 and preventing the misappropriation of this tRNA by the elongation apparatus.</text>
</comment>
<dbReference type="PANTHER" id="PTHR11138:SF5">
    <property type="entry name" value="METHIONYL-TRNA FORMYLTRANSFERASE, MITOCHONDRIAL"/>
    <property type="match status" value="1"/>
</dbReference>
<evidence type="ECO:0000259" key="6">
    <source>
        <dbReference type="Pfam" id="PF00551"/>
    </source>
</evidence>
<dbReference type="SUPFAM" id="SSF50486">
    <property type="entry name" value="FMT C-terminal domain-like"/>
    <property type="match status" value="1"/>
</dbReference>
<feature type="domain" description="Formyl transferase N-terminal" evidence="6">
    <location>
        <begin position="27"/>
        <end position="181"/>
    </location>
</feature>
<dbReference type="GO" id="GO:0004479">
    <property type="term" value="F:methionyl-tRNA formyltransferase activity"/>
    <property type="evidence" value="ECO:0007669"/>
    <property type="project" value="UniProtKB-UniRule"/>
</dbReference>
<evidence type="ECO:0000256" key="1">
    <source>
        <dbReference type="ARBA" id="ARBA00010699"/>
    </source>
</evidence>
<dbReference type="GO" id="GO:0005829">
    <property type="term" value="C:cytosol"/>
    <property type="evidence" value="ECO:0007669"/>
    <property type="project" value="TreeGrafter"/>
</dbReference>
<dbReference type="InterPro" id="IPR041711">
    <property type="entry name" value="Met-tRNA-FMT_N"/>
</dbReference>
<dbReference type="KEGG" id="cthi:THC_1579"/>
<dbReference type="InterPro" id="IPR011034">
    <property type="entry name" value="Formyl_transferase-like_C_sf"/>
</dbReference>
<reference evidence="9" key="2">
    <citation type="journal article" date="2016" name="Int. J. Syst. Evol. Microbiol.">
        <title>Caldimicrobium thiodismutans sp. nov., a sulfur-disproportionating bacterium isolated from a hot spring.</title>
        <authorList>
            <person name="Kojima H."/>
            <person name="Umezawa K."/>
            <person name="Fukui M."/>
        </authorList>
    </citation>
    <scope>NUCLEOTIDE SEQUENCE [LARGE SCALE GENOMIC DNA]</scope>
    <source>
        <strain evidence="9">TF1</strain>
    </source>
</reference>
<dbReference type="EC" id="2.1.2.9" evidence="2 5"/>
<dbReference type="NCBIfam" id="TIGR00460">
    <property type="entry name" value="fmt"/>
    <property type="match status" value="1"/>
</dbReference>
<keyword evidence="4 5" id="KW-0648">Protein biosynthesis</keyword>
<dbReference type="HAMAP" id="MF_00182">
    <property type="entry name" value="Formyl_trans"/>
    <property type="match status" value="1"/>
</dbReference>